<name>A0ABW6F1J1_9ACTN</name>
<feature type="region of interest" description="Disordered" evidence="1">
    <location>
        <begin position="1"/>
        <end position="27"/>
    </location>
</feature>
<dbReference type="EMBL" id="JBHXKZ010000008">
    <property type="protein sequence ID" value="MFD4823270.1"/>
    <property type="molecule type" value="Genomic_DNA"/>
</dbReference>
<evidence type="ECO:0000313" key="3">
    <source>
        <dbReference type="Proteomes" id="UP001598352"/>
    </source>
</evidence>
<proteinExistence type="predicted"/>
<dbReference type="RefSeq" id="WP_382772171.1">
    <property type="nucleotide sequence ID" value="NZ_JBHXKZ010000008.1"/>
</dbReference>
<gene>
    <name evidence="2" type="ORF">ACFWOQ_11895</name>
</gene>
<feature type="compositionally biased region" description="Pro residues" evidence="1">
    <location>
        <begin position="8"/>
        <end position="27"/>
    </location>
</feature>
<accession>A0ABW6F1J1</accession>
<comment type="caution">
    <text evidence="2">The sequence shown here is derived from an EMBL/GenBank/DDBJ whole genome shotgun (WGS) entry which is preliminary data.</text>
</comment>
<sequence>MTETTPGTPVPQLPEEPPSVPDAPAPLPVVLDDQQLNQLAFSVAAELASYLGVPTTVPAVPGLPVAASADGPKAPAPEAPTADPGVGQPADAVLIPLASVQESAA</sequence>
<feature type="region of interest" description="Disordered" evidence="1">
    <location>
        <begin position="59"/>
        <end position="90"/>
    </location>
</feature>
<reference evidence="2 3" key="1">
    <citation type="submission" date="2024-09" db="EMBL/GenBank/DDBJ databases">
        <title>The Natural Products Discovery Center: Release of the First 8490 Sequenced Strains for Exploring Actinobacteria Biosynthetic Diversity.</title>
        <authorList>
            <person name="Kalkreuter E."/>
            <person name="Kautsar S.A."/>
            <person name="Yang D."/>
            <person name="Bader C.D."/>
            <person name="Teijaro C.N."/>
            <person name="Fluegel L."/>
            <person name="Davis C.M."/>
            <person name="Simpson J.R."/>
            <person name="Lauterbach L."/>
            <person name="Steele A.D."/>
            <person name="Gui C."/>
            <person name="Meng S."/>
            <person name="Li G."/>
            <person name="Viehrig K."/>
            <person name="Ye F."/>
            <person name="Su P."/>
            <person name="Kiefer A.F."/>
            <person name="Nichols A."/>
            <person name="Cepeda A.J."/>
            <person name="Yan W."/>
            <person name="Fan B."/>
            <person name="Jiang Y."/>
            <person name="Adhikari A."/>
            <person name="Zheng C.-J."/>
            <person name="Schuster L."/>
            <person name="Cowan T.M."/>
            <person name="Smanski M.J."/>
            <person name="Chevrette M.G."/>
            <person name="De Carvalho L.P.S."/>
            <person name="Shen B."/>
        </authorList>
    </citation>
    <scope>NUCLEOTIDE SEQUENCE [LARGE SCALE GENOMIC DNA]</scope>
    <source>
        <strain evidence="2 3">NPDC058428</strain>
    </source>
</reference>
<dbReference type="Proteomes" id="UP001598352">
    <property type="component" value="Unassembled WGS sequence"/>
</dbReference>
<evidence type="ECO:0000313" key="2">
    <source>
        <dbReference type="EMBL" id="MFD4823270.1"/>
    </source>
</evidence>
<evidence type="ECO:0000256" key="1">
    <source>
        <dbReference type="SAM" id="MobiDB-lite"/>
    </source>
</evidence>
<protein>
    <submittedName>
        <fullName evidence="2">Uncharacterized protein</fullName>
    </submittedName>
</protein>
<keyword evidence="3" id="KW-1185">Reference proteome</keyword>
<organism evidence="2 3">
    <name type="scientific">Streptomyces rubiginosohelvolus</name>
    <dbReference type="NCBI Taxonomy" id="67362"/>
    <lineage>
        <taxon>Bacteria</taxon>
        <taxon>Bacillati</taxon>
        <taxon>Actinomycetota</taxon>
        <taxon>Actinomycetes</taxon>
        <taxon>Kitasatosporales</taxon>
        <taxon>Streptomycetaceae</taxon>
        <taxon>Streptomyces</taxon>
    </lineage>
</organism>